<dbReference type="InterPro" id="IPR053910">
    <property type="entry name" value="RsmI_HTH"/>
</dbReference>
<dbReference type="Pfam" id="PF00590">
    <property type="entry name" value="TP_methylase"/>
    <property type="match status" value="1"/>
</dbReference>
<evidence type="ECO:0000259" key="7">
    <source>
        <dbReference type="Pfam" id="PF00590"/>
    </source>
</evidence>
<dbReference type="NCBIfam" id="TIGR00096">
    <property type="entry name" value="16S rRNA (cytidine(1402)-2'-O)-methyltransferase"/>
    <property type="match status" value="1"/>
</dbReference>
<dbReference type="Gene3D" id="3.30.950.10">
    <property type="entry name" value="Methyltransferase, Cobalt-precorrin-4 Transmethylase, Domain 2"/>
    <property type="match status" value="1"/>
</dbReference>
<dbReference type="EC" id="2.1.1.198" evidence="6"/>
<dbReference type="InterPro" id="IPR035996">
    <property type="entry name" value="4pyrrol_Methylase_sf"/>
</dbReference>
<gene>
    <name evidence="6" type="primary">rsmI</name>
    <name evidence="9" type="ORF">WH50_08380</name>
</gene>
<dbReference type="InterPro" id="IPR000878">
    <property type="entry name" value="4pyrrol_Mease"/>
</dbReference>
<evidence type="ECO:0000313" key="10">
    <source>
        <dbReference type="Proteomes" id="UP000248090"/>
    </source>
</evidence>
<dbReference type="Proteomes" id="UP000248090">
    <property type="component" value="Unassembled WGS sequence"/>
</dbReference>
<keyword evidence="3 6" id="KW-0489">Methyltransferase</keyword>
<accession>A0ABX5LYI2</accession>
<comment type="caution">
    <text evidence="9">The sequence shown here is derived from an EMBL/GenBank/DDBJ whole genome shotgun (WGS) entry which is preliminary data.</text>
</comment>
<keyword evidence="10" id="KW-1185">Reference proteome</keyword>
<dbReference type="InterPro" id="IPR014777">
    <property type="entry name" value="4pyrrole_Mease_sub1"/>
</dbReference>
<evidence type="ECO:0000259" key="8">
    <source>
        <dbReference type="Pfam" id="PF23016"/>
    </source>
</evidence>
<feature type="domain" description="RsmI HTH" evidence="8">
    <location>
        <begin position="235"/>
        <end position="279"/>
    </location>
</feature>
<evidence type="ECO:0000256" key="5">
    <source>
        <dbReference type="ARBA" id="ARBA00022691"/>
    </source>
</evidence>
<dbReference type="SUPFAM" id="SSF53790">
    <property type="entry name" value="Tetrapyrrole methylase"/>
    <property type="match status" value="1"/>
</dbReference>
<evidence type="ECO:0000256" key="6">
    <source>
        <dbReference type="HAMAP-Rule" id="MF_01877"/>
    </source>
</evidence>
<evidence type="ECO:0000313" key="9">
    <source>
        <dbReference type="EMBL" id="PXF31751.1"/>
    </source>
</evidence>
<proteinExistence type="inferred from homology"/>
<evidence type="ECO:0000256" key="1">
    <source>
        <dbReference type="ARBA" id="ARBA00022490"/>
    </source>
</evidence>
<dbReference type="Pfam" id="PF23016">
    <property type="entry name" value="RsmI_C"/>
    <property type="match status" value="1"/>
</dbReference>
<evidence type="ECO:0000256" key="2">
    <source>
        <dbReference type="ARBA" id="ARBA00022552"/>
    </source>
</evidence>
<comment type="function">
    <text evidence="6">Catalyzes the 2'-O-methylation of the ribose of cytidine 1402 (C1402) in 16S rRNA.</text>
</comment>
<dbReference type="PROSITE" id="PS01296">
    <property type="entry name" value="RSMI"/>
    <property type="match status" value="1"/>
</dbReference>
<keyword evidence="5 6" id="KW-0949">S-adenosyl-L-methionine</keyword>
<keyword evidence="1 6" id="KW-0963">Cytoplasm</keyword>
<comment type="similarity">
    <text evidence="6">Belongs to the methyltransferase superfamily. RsmI family.</text>
</comment>
<dbReference type="HAMAP" id="MF_01877">
    <property type="entry name" value="16SrRNA_methyltr_I"/>
    <property type="match status" value="1"/>
</dbReference>
<evidence type="ECO:0000256" key="4">
    <source>
        <dbReference type="ARBA" id="ARBA00022679"/>
    </source>
</evidence>
<dbReference type="RefSeq" id="WP_110186915.1">
    <property type="nucleotide sequence ID" value="NZ_CP177354.1"/>
</dbReference>
<keyword evidence="2 6" id="KW-0698">rRNA processing</keyword>
<dbReference type="PANTHER" id="PTHR46111:SF1">
    <property type="entry name" value="RIBOSOMAL RNA SMALL SUBUNIT METHYLTRANSFERASE I"/>
    <property type="match status" value="1"/>
</dbReference>
<comment type="subcellular location">
    <subcellularLocation>
        <location evidence="6">Cytoplasm</location>
    </subcellularLocation>
</comment>
<reference evidence="9 10" key="1">
    <citation type="submission" date="2015-03" db="EMBL/GenBank/DDBJ databases">
        <authorList>
            <person name="Krishnan R."/>
            <person name="Midha S."/>
            <person name="Patil P.B."/>
            <person name="Rameshkumar N."/>
        </authorList>
    </citation>
    <scope>NUCLEOTIDE SEQUENCE [LARGE SCALE GENOMIC DNA]</scope>
    <source>
        <strain evidence="9 10">L1E11</strain>
    </source>
</reference>
<dbReference type="InterPro" id="IPR014776">
    <property type="entry name" value="4pyrrole_Mease_sub2"/>
</dbReference>
<comment type="catalytic activity">
    <reaction evidence="6">
        <text>cytidine(1402) in 16S rRNA + S-adenosyl-L-methionine = 2'-O-methylcytidine(1402) in 16S rRNA + S-adenosyl-L-homocysteine + H(+)</text>
        <dbReference type="Rhea" id="RHEA:42924"/>
        <dbReference type="Rhea" id="RHEA-COMP:10285"/>
        <dbReference type="Rhea" id="RHEA-COMP:10286"/>
        <dbReference type="ChEBI" id="CHEBI:15378"/>
        <dbReference type="ChEBI" id="CHEBI:57856"/>
        <dbReference type="ChEBI" id="CHEBI:59789"/>
        <dbReference type="ChEBI" id="CHEBI:74495"/>
        <dbReference type="ChEBI" id="CHEBI:82748"/>
        <dbReference type="EC" id="2.1.1.198"/>
    </reaction>
</comment>
<dbReference type="InterPro" id="IPR018063">
    <property type="entry name" value="SAM_MeTrfase_RsmI_CS"/>
</dbReference>
<protein>
    <recommendedName>
        <fullName evidence="6">Ribosomal RNA small subunit methyltransferase I</fullName>
        <ecNumber evidence="6">2.1.1.198</ecNumber>
    </recommendedName>
    <alternativeName>
        <fullName evidence="6">16S rRNA 2'-O-ribose C1402 methyltransferase</fullName>
    </alternativeName>
    <alternativeName>
        <fullName evidence="6">rRNA (cytidine-2'-O-)-methyltransferase RsmI</fullName>
    </alternativeName>
</protein>
<feature type="domain" description="Tetrapyrrole methylase" evidence="7">
    <location>
        <begin position="6"/>
        <end position="205"/>
    </location>
</feature>
<sequence>MSEQALYIVATPIGNLEDLSPRAVATLSSVGLIAAEDTRHSQRLLSHFNIRTPVWAVHDHNERKQADAIVQRLMGGESVALVSDAGTPLISDPGYHLVKEVRRAGFKVVPIPGPCAMVTALCAAGLPTDKFVFEGFLPAKAQARQAALEKVRDEARTLVFYESPHRILATLQAMVEVLGEGRAMVMARELTKTFETFLSGSIAEVLAEVEADHNQQKGEMVLMVQGHSVSVADDDDLDAEGVRVMQILLESLSISQAASTGAKILNQSRKKLYQWALARQSD</sequence>
<evidence type="ECO:0000256" key="3">
    <source>
        <dbReference type="ARBA" id="ARBA00022603"/>
    </source>
</evidence>
<dbReference type="InterPro" id="IPR008189">
    <property type="entry name" value="rRNA_ssu_MeTfrase_I"/>
</dbReference>
<dbReference type="EMBL" id="LAPT01000034">
    <property type="protein sequence ID" value="PXF31751.1"/>
    <property type="molecule type" value="Genomic_DNA"/>
</dbReference>
<name>A0ABX5LYI2_9GAMM</name>
<dbReference type="PANTHER" id="PTHR46111">
    <property type="entry name" value="RIBOSOMAL RNA SMALL SUBUNIT METHYLTRANSFERASE I"/>
    <property type="match status" value="1"/>
</dbReference>
<organism evidence="9 10">
    <name type="scientific">Pokkaliibacter plantistimulans</name>
    <dbReference type="NCBI Taxonomy" id="1635171"/>
    <lineage>
        <taxon>Bacteria</taxon>
        <taxon>Pseudomonadati</taxon>
        <taxon>Pseudomonadota</taxon>
        <taxon>Gammaproteobacteria</taxon>
        <taxon>Oceanospirillales</taxon>
        <taxon>Balneatrichaceae</taxon>
        <taxon>Pokkaliibacter</taxon>
    </lineage>
</organism>
<dbReference type="CDD" id="cd11648">
    <property type="entry name" value="RsmI"/>
    <property type="match status" value="1"/>
</dbReference>
<dbReference type="PIRSF" id="PIRSF005917">
    <property type="entry name" value="MTase_YraL"/>
    <property type="match status" value="1"/>
</dbReference>
<keyword evidence="4 6" id="KW-0808">Transferase</keyword>
<dbReference type="Gene3D" id="3.40.1010.10">
    <property type="entry name" value="Cobalt-precorrin-4 Transmethylase, Domain 1"/>
    <property type="match status" value="1"/>
</dbReference>